<protein>
    <submittedName>
        <fullName evidence="1">Uncharacterized protein</fullName>
    </submittedName>
</protein>
<dbReference type="AlphaFoldDB" id="A0A2K1QB17"/>
<reference evidence="2" key="1">
    <citation type="submission" date="2017-09" db="EMBL/GenBank/DDBJ databases">
        <authorList>
            <person name="Palmer M."/>
            <person name="Steenkamp E.T."/>
            <person name="Coetzee M.P."/>
            <person name="Avontuur J.R."/>
            <person name="Van Zyl E."/>
            <person name="Chan W.-Y."/>
            <person name="Blom J."/>
            <person name="Venter S.N."/>
        </authorList>
    </citation>
    <scope>NUCLEOTIDE SEQUENCE [LARGE SCALE GENOMIC DNA]</scope>
    <source>
        <strain evidence="2">QC88-366</strain>
    </source>
</reference>
<evidence type="ECO:0000313" key="1">
    <source>
        <dbReference type="EMBL" id="PNS12224.1"/>
    </source>
</evidence>
<name>A0A2K1QB17_9GAMM</name>
<keyword evidence="2" id="KW-1185">Reference proteome</keyword>
<dbReference type="EMBL" id="NWUO01000004">
    <property type="protein sequence ID" value="PNS12224.1"/>
    <property type="molecule type" value="Genomic_DNA"/>
</dbReference>
<comment type="caution">
    <text evidence="1">The sequence shown here is derived from an EMBL/GenBank/DDBJ whole genome shotgun (WGS) entry which is preliminary data.</text>
</comment>
<accession>A0A2K1QB17</accession>
<sequence length="148" mass="16227">MLFGMQPRQRLCSYHPNAIITKVNSSSQRVTVNYGATTRIDDFAIIHPPFYLNLNKLSEKYKNEGNSDYSYCVCCSELSGKPKPGSDKTLAQLVARLKIRAAIYATVAQPSGVLMDVNIRRLNGSAAVNQKIASLNNLIFAAGLTVSK</sequence>
<dbReference type="RefSeq" id="WP_103059074.1">
    <property type="nucleotide sequence ID" value="NZ_BSOF01000007.1"/>
</dbReference>
<organism evidence="1 2">
    <name type="scientific">Mixta theicola</name>
    <dbReference type="NCBI Taxonomy" id="1458355"/>
    <lineage>
        <taxon>Bacteria</taxon>
        <taxon>Pseudomonadati</taxon>
        <taxon>Pseudomonadota</taxon>
        <taxon>Gammaproteobacteria</taxon>
        <taxon>Enterobacterales</taxon>
        <taxon>Erwiniaceae</taxon>
        <taxon>Mixta</taxon>
    </lineage>
</organism>
<gene>
    <name evidence="1" type="ORF">COO59_06870</name>
</gene>
<evidence type="ECO:0000313" key="2">
    <source>
        <dbReference type="Proteomes" id="UP000236345"/>
    </source>
</evidence>
<dbReference type="Proteomes" id="UP000236345">
    <property type="component" value="Unassembled WGS sequence"/>
</dbReference>
<proteinExistence type="predicted"/>